<evidence type="ECO:0000313" key="1">
    <source>
        <dbReference type="EMBL" id="KAG2247575.1"/>
    </source>
</evidence>
<name>A0A8X7TMJ9_BRACI</name>
<organism evidence="1 2">
    <name type="scientific">Brassica carinata</name>
    <name type="common">Ethiopian mustard</name>
    <name type="synonym">Abyssinian cabbage</name>
    <dbReference type="NCBI Taxonomy" id="52824"/>
    <lineage>
        <taxon>Eukaryota</taxon>
        <taxon>Viridiplantae</taxon>
        <taxon>Streptophyta</taxon>
        <taxon>Embryophyta</taxon>
        <taxon>Tracheophyta</taxon>
        <taxon>Spermatophyta</taxon>
        <taxon>Magnoliopsida</taxon>
        <taxon>eudicotyledons</taxon>
        <taxon>Gunneridae</taxon>
        <taxon>Pentapetalae</taxon>
        <taxon>rosids</taxon>
        <taxon>malvids</taxon>
        <taxon>Brassicales</taxon>
        <taxon>Brassicaceae</taxon>
        <taxon>Brassiceae</taxon>
        <taxon>Brassica</taxon>
    </lineage>
</organism>
<evidence type="ECO:0000313" key="2">
    <source>
        <dbReference type="Proteomes" id="UP000886595"/>
    </source>
</evidence>
<dbReference type="EMBL" id="JAAMPC010000017">
    <property type="protein sequence ID" value="KAG2247575.1"/>
    <property type="molecule type" value="Genomic_DNA"/>
</dbReference>
<keyword evidence="2" id="KW-1185">Reference proteome</keyword>
<gene>
    <name evidence="1" type="ORF">Bca52824_087203</name>
</gene>
<reference evidence="1 2" key="1">
    <citation type="submission" date="2020-02" db="EMBL/GenBank/DDBJ databases">
        <authorList>
            <person name="Ma Q."/>
            <person name="Huang Y."/>
            <person name="Song X."/>
            <person name="Pei D."/>
        </authorList>
    </citation>
    <scope>NUCLEOTIDE SEQUENCE [LARGE SCALE GENOMIC DNA]</scope>
    <source>
        <strain evidence="1">Sxm20200214</strain>
        <tissue evidence="1">Leaf</tissue>
    </source>
</reference>
<proteinExistence type="predicted"/>
<dbReference type="AlphaFoldDB" id="A0A8X7TMJ9"/>
<accession>A0A8X7TMJ9</accession>
<dbReference type="Proteomes" id="UP000886595">
    <property type="component" value="Unassembled WGS sequence"/>
</dbReference>
<sequence>MAILEQETNVLKWKGDEIFLSNASNSKAQIEDDACSNATICLHCQLMVGRII</sequence>
<comment type="caution">
    <text evidence="1">The sequence shown here is derived from an EMBL/GenBank/DDBJ whole genome shotgun (WGS) entry which is preliminary data.</text>
</comment>
<protein>
    <submittedName>
        <fullName evidence="1">Uncharacterized protein</fullName>
    </submittedName>
</protein>